<dbReference type="EMBL" id="CARXXK010000005">
    <property type="protein sequence ID" value="CAI6368858.1"/>
    <property type="molecule type" value="Genomic_DNA"/>
</dbReference>
<dbReference type="AlphaFoldDB" id="A0AAV0XKK3"/>
<comment type="similarity">
    <text evidence="1 2">Belongs to the BCP1 family.</text>
</comment>
<dbReference type="PIRSF" id="PIRSF028983">
    <property type="entry name" value="BCP1"/>
    <property type="match status" value="1"/>
</dbReference>
<sequence length="296" mass="33654">MEPARKRGALAGSSEPAPIGPDDLVNEMSIDVEFEGRGPEIRDYHCIKQLLQQLFLKAPVNLSDMTSVLIHQPNIGSVIKQVADEDDEEQDEDDDDDDADQVFGITSVINITDKTSECVENLHKLMLDLSNQHSDSDTTLFVNRLLSDNDNKVGLLINERYVNIPPAISVPLFQALRKEMFKLKSKKQSYNFDYLIMICKLYKVKNDKKGNKSFENSEILWSNGEEELFDKLADYKFEFCVKNDKGPALSGTWVESDPEMIPFRRVLIFTVDKFCSITDQLESWLVNNDTADQDEG</sequence>
<proteinExistence type="inferred from homology"/>
<dbReference type="Pfam" id="PF13862">
    <property type="entry name" value="BCCIP"/>
    <property type="match status" value="1"/>
</dbReference>
<keyword evidence="5" id="KW-1185">Reference proteome</keyword>
<gene>
    <name evidence="4" type="ORF">MEUPH1_LOCUS23169</name>
</gene>
<dbReference type="GO" id="GO:0005634">
    <property type="term" value="C:nucleus"/>
    <property type="evidence" value="ECO:0007669"/>
    <property type="project" value="TreeGrafter"/>
</dbReference>
<dbReference type="InterPro" id="IPR025602">
    <property type="entry name" value="BCP1_family"/>
</dbReference>
<evidence type="ECO:0000256" key="3">
    <source>
        <dbReference type="SAM" id="MobiDB-lite"/>
    </source>
</evidence>
<evidence type="ECO:0000256" key="2">
    <source>
        <dbReference type="PIRNR" id="PIRNR028983"/>
    </source>
</evidence>
<name>A0AAV0XKK3_9HEMI</name>
<dbReference type="PANTHER" id="PTHR13261">
    <property type="entry name" value="BRCA2 AND CDKN1A INTERACTING PROTEIN"/>
    <property type="match status" value="1"/>
</dbReference>
<feature type="region of interest" description="Disordered" evidence="3">
    <location>
        <begin position="1"/>
        <end position="24"/>
    </location>
</feature>
<evidence type="ECO:0000313" key="5">
    <source>
        <dbReference type="Proteomes" id="UP001160148"/>
    </source>
</evidence>
<evidence type="ECO:0000256" key="1">
    <source>
        <dbReference type="ARBA" id="ARBA00006781"/>
    </source>
</evidence>
<accession>A0AAV0XKK3</accession>
<reference evidence="4 5" key="1">
    <citation type="submission" date="2023-01" db="EMBL/GenBank/DDBJ databases">
        <authorList>
            <person name="Whitehead M."/>
        </authorList>
    </citation>
    <scope>NUCLEOTIDE SEQUENCE [LARGE SCALE GENOMIC DNA]</scope>
</reference>
<comment type="caution">
    <text evidence="4">The sequence shown here is derived from an EMBL/GenBank/DDBJ whole genome shotgun (WGS) entry which is preliminary data.</text>
</comment>
<evidence type="ECO:0000313" key="4">
    <source>
        <dbReference type="EMBL" id="CAI6368858.1"/>
    </source>
</evidence>
<dbReference type="Proteomes" id="UP001160148">
    <property type="component" value="Unassembled WGS sequence"/>
</dbReference>
<organism evidence="4 5">
    <name type="scientific">Macrosiphum euphorbiae</name>
    <name type="common">potato aphid</name>
    <dbReference type="NCBI Taxonomy" id="13131"/>
    <lineage>
        <taxon>Eukaryota</taxon>
        <taxon>Metazoa</taxon>
        <taxon>Ecdysozoa</taxon>
        <taxon>Arthropoda</taxon>
        <taxon>Hexapoda</taxon>
        <taxon>Insecta</taxon>
        <taxon>Pterygota</taxon>
        <taxon>Neoptera</taxon>
        <taxon>Paraneoptera</taxon>
        <taxon>Hemiptera</taxon>
        <taxon>Sternorrhyncha</taxon>
        <taxon>Aphidomorpha</taxon>
        <taxon>Aphidoidea</taxon>
        <taxon>Aphididae</taxon>
        <taxon>Macrosiphini</taxon>
        <taxon>Macrosiphum</taxon>
    </lineage>
</organism>
<protein>
    <recommendedName>
        <fullName evidence="2">Protein BCCIP homolog</fullName>
    </recommendedName>
</protein>
<dbReference type="PANTHER" id="PTHR13261:SF0">
    <property type="entry name" value="BRCA2 AND CDKN1A-INTERACTING PROTEIN"/>
    <property type="match status" value="1"/>
</dbReference>